<evidence type="ECO:0000256" key="6">
    <source>
        <dbReference type="SAM" id="MobiDB-lite"/>
    </source>
</evidence>
<dbReference type="GO" id="GO:0000978">
    <property type="term" value="F:RNA polymerase II cis-regulatory region sequence-specific DNA binding"/>
    <property type="evidence" value="ECO:0007669"/>
    <property type="project" value="TreeGrafter"/>
</dbReference>
<feature type="region of interest" description="Disordered" evidence="6">
    <location>
        <begin position="487"/>
        <end position="511"/>
    </location>
</feature>
<evidence type="ECO:0000259" key="7">
    <source>
        <dbReference type="PROSITE" id="PS50118"/>
    </source>
</evidence>
<dbReference type="InterPro" id="IPR036910">
    <property type="entry name" value="HMG_box_dom_sf"/>
</dbReference>
<feature type="compositionally biased region" description="Acidic residues" evidence="6">
    <location>
        <begin position="839"/>
        <end position="849"/>
    </location>
</feature>
<evidence type="ECO:0000256" key="5">
    <source>
        <dbReference type="PROSITE-ProRule" id="PRU00267"/>
    </source>
</evidence>
<evidence type="ECO:0000256" key="1">
    <source>
        <dbReference type="ARBA" id="ARBA00023015"/>
    </source>
</evidence>
<dbReference type="GO" id="GO:0005634">
    <property type="term" value="C:nucleus"/>
    <property type="evidence" value="ECO:0007669"/>
    <property type="project" value="UniProtKB-UniRule"/>
</dbReference>
<evidence type="ECO:0000256" key="4">
    <source>
        <dbReference type="ARBA" id="ARBA00023242"/>
    </source>
</evidence>
<evidence type="ECO:0000313" key="9">
    <source>
        <dbReference type="WBParaSite" id="TREG1_77960.1"/>
    </source>
</evidence>
<feature type="region of interest" description="Disordered" evidence="6">
    <location>
        <begin position="1023"/>
        <end position="1061"/>
    </location>
</feature>
<keyword evidence="2 5" id="KW-0238">DNA-binding</keyword>
<feature type="compositionally biased region" description="Low complexity" evidence="6">
    <location>
        <begin position="487"/>
        <end position="502"/>
    </location>
</feature>
<sequence length="1153" mass="129256">MKVDNTSSVDLLQPCPIYPNPMLAFCSSISSNARNIFSPDICKELECSFNCNEMGHHTLSSSSSTTTSTTSCTVSTPLSSSSSSSLMSFTPTMHNGDTLSLSSASAGVSSFPVEISVVDKIIHLLGSVCQSEQLAIDKKLKILTDIAEHVIKLYEMLTNTLGENFTTWQDHETPLNLTQPKLLPAEKDVNDASNSTSSVQQLYDTISNSLSPQNLTYQQSAKSITNTSLFPPPPPVNIPSVNPLIQMTQSMPWLQQKSDQLTNGLICPTNDTTEMMMMTIPSDRNLTPFFNWLSTFPDVNLLPNWLLEQMTMSNNEKMSTNPMTHSPNNNNNSNNTNNAFTETMLNYMKCYYAKLSSNQIPSQQYQMEIGPDRKTSHASNKQHSVDNQQLSTKNSIGGNIHNGYDLIGDNSVPQKPHLPNAFIQLYDVINQIKPKLDKDCLTSVTSTSTPVTTLGSNIENFKSNNFLIQTPLVNNINNENSYNGVSLLTSSPNPSSSTSSASGMYPPKSQELSSICQPYNNPINFLSFNQRITSVTEMNKNHFNLSLQQISKFNGTNNFHSKGTNISSDNCKSENNNLDPATMMNGNISTTQSSINNNPLCRNDQCHSMFNGNNSNLSGFSLPDNINCNLPLFCNTNTITNANHNNNNGFNDNDTNSQSSDVNHSKIGAFNLNHSATELVKQHFTSLSKLTSGSLNLNMNIDDGNTNNNNRTAAVTTTPPGSTSDTIDTTNNTNVSNSSSSIINSNEIDNQMKDSVNSLKSLTPISNQNNLMSTELTGQYQLNRHHHQQTYYYPLSQHKQQQQTCRLMKRKDYNNNNIEQKYKNIKLTYSNNHENNNSEVDEADDEELEEGDFDIAQQSKFIHQEHQQVHVKSHRSTKSNPDLLNDKSASHIKRPMNAFMIWARDERRKILKACPDMHNSSISKFLGAKWKSMTSEAKQPYYEEQARLSRQHMEEHPAYRYRPRPKRTCIVDGRKLRISEYKELMRSRGDSSRRQWIGSTDEQAQKIVEDILDNTYSSIPHLSPSLSPLTGYDGDSVSSNKDENTTYNINNNNNNNDNTSNIYAEKTLDNKILRDDNHDEHQPDEEMEEVDTDESLAVKITQNIEKSDISKFPTTSDETHLQPEDEGETREKEEDVMSSKEESNQDKHLCLEI</sequence>
<dbReference type="Pfam" id="PF00505">
    <property type="entry name" value="HMG_box"/>
    <property type="match status" value="1"/>
</dbReference>
<dbReference type="CDD" id="cd22042">
    <property type="entry name" value="HMG-box_EGL13-like"/>
    <property type="match status" value="1"/>
</dbReference>
<dbReference type="GO" id="GO:0000981">
    <property type="term" value="F:DNA-binding transcription factor activity, RNA polymerase II-specific"/>
    <property type="evidence" value="ECO:0007669"/>
    <property type="project" value="TreeGrafter"/>
</dbReference>
<dbReference type="InterPro" id="IPR009071">
    <property type="entry name" value="HMG_box_dom"/>
</dbReference>
<name>A0AA85KHB6_TRIRE</name>
<dbReference type="FunFam" id="1.10.30.10:FF:000003">
    <property type="entry name" value="Putative transcription factor SOX-6"/>
    <property type="match status" value="1"/>
</dbReference>
<keyword evidence="3" id="KW-0804">Transcription</keyword>
<dbReference type="PANTHER" id="PTHR45789:SF2">
    <property type="entry name" value="FI18025P1"/>
    <property type="match status" value="1"/>
</dbReference>
<feature type="region of interest" description="Disordered" evidence="6">
    <location>
        <begin position="829"/>
        <end position="849"/>
    </location>
</feature>
<evidence type="ECO:0000313" key="8">
    <source>
        <dbReference type="Proteomes" id="UP000050795"/>
    </source>
</evidence>
<dbReference type="PANTHER" id="PTHR45789">
    <property type="entry name" value="FI18025P1"/>
    <property type="match status" value="1"/>
</dbReference>
<dbReference type="WBParaSite" id="TREG1_77960.1">
    <property type="protein sequence ID" value="TREG1_77960.1"/>
    <property type="gene ID" value="TREG1_77960"/>
</dbReference>
<feature type="compositionally biased region" description="Low complexity" evidence="6">
    <location>
        <begin position="1045"/>
        <end position="1061"/>
    </location>
</feature>
<reference evidence="9" key="2">
    <citation type="submission" date="2023-11" db="UniProtKB">
        <authorList>
            <consortium name="WormBaseParasite"/>
        </authorList>
    </citation>
    <scope>IDENTIFICATION</scope>
</reference>
<feature type="DNA-binding region" description="HMG box" evidence="5">
    <location>
        <begin position="892"/>
        <end position="960"/>
    </location>
</feature>
<dbReference type="Gene3D" id="1.10.30.10">
    <property type="entry name" value="High mobility group box domain"/>
    <property type="match status" value="1"/>
</dbReference>
<dbReference type="Proteomes" id="UP000050795">
    <property type="component" value="Unassembled WGS sequence"/>
</dbReference>
<evidence type="ECO:0000256" key="2">
    <source>
        <dbReference type="ARBA" id="ARBA00023125"/>
    </source>
</evidence>
<feature type="region of interest" description="Disordered" evidence="6">
    <location>
        <begin position="1075"/>
        <end position="1153"/>
    </location>
</feature>
<dbReference type="PROSITE" id="PS50118">
    <property type="entry name" value="HMG_BOX_2"/>
    <property type="match status" value="1"/>
</dbReference>
<keyword evidence="1" id="KW-0805">Transcription regulation</keyword>
<keyword evidence="4 5" id="KW-0539">Nucleus</keyword>
<dbReference type="GO" id="GO:0045165">
    <property type="term" value="P:cell fate commitment"/>
    <property type="evidence" value="ECO:0007669"/>
    <property type="project" value="TreeGrafter"/>
</dbReference>
<dbReference type="SUPFAM" id="SSF47095">
    <property type="entry name" value="HMG-box"/>
    <property type="match status" value="1"/>
</dbReference>
<feature type="compositionally biased region" description="Basic and acidic residues" evidence="6">
    <location>
        <begin position="1117"/>
        <end position="1153"/>
    </location>
</feature>
<dbReference type="AlphaFoldDB" id="A0AA85KHB6"/>
<keyword evidence="8" id="KW-1185">Reference proteome</keyword>
<dbReference type="SMART" id="SM00398">
    <property type="entry name" value="HMG"/>
    <property type="match status" value="1"/>
</dbReference>
<feature type="compositionally biased region" description="Acidic residues" evidence="6">
    <location>
        <begin position="1082"/>
        <end position="1094"/>
    </location>
</feature>
<evidence type="ECO:0000256" key="3">
    <source>
        <dbReference type="ARBA" id="ARBA00023163"/>
    </source>
</evidence>
<accession>A0AA85KHB6</accession>
<reference evidence="8" key="1">
    <citation type="submission" date="2022-06" db="EMBL/GenBank/DDBJ databases">
        <authorList>
            <person name="Berger JAMES D."/>
            <person name="Berger JAMES D."/>
        </authorList>
    </citation>
    <scope>NUCLEOTIDE SEQUENCE [LARGE SCALE GENOMIC DNA]</scope>
</reference>
<proteinExistence type="predicted"/>
<organism evidence="8 9">
    <name type="scientific">Trichobilharzia regenti</name>
    <name type="common">Nasal bird schistosome</name>
    <dbReference type="NCBI Taxonomy" id="157069"/>
    <lineage>
        <taxon>Eukaryota</taxon>
        <taxon>Metazoa</taxon>
        <taxon>Spiralia</taxon>
        <taxon>Lophotrochozoa</taxon>
        <taxon>Platyhelminthes</taxon>
        <taxon>Trematoda</taxon>
        <taxon>Digenea</taxon>
        <taxon>Strigeidida</taxon>
        <taxon>Schistosomatoidea</taxon>
        <taxon>Schistosomatidae</taxon>
        <taxon>Trichobilharzia</taxon>
    </lineage>
</organism>
<feature type="region of interest" description="Disordered" evidence="6">
    <location>
        <begin position="702"/>
        <end position="741"/>
    </location>
</feature>
<feature type="domain" description="HMG box" evidence="7">
    <location>
        <begin position="892"/>
        <end position="960"/>
    </location>
</feature>
<feature type="compositionally biased region" description="Polar residues" evidence="6">
    <location>
        <begin position="829"/>
        <end position="838"/>
    </location>
</feature>
<protein>
    <recommendedName>
        <fullName evidence="7">HMG box domain-containing protein</fullName>
    </recommendedName>
</protein>
<dbReference type="InterPro" id="IPR051356">
    <property type="entry name" value="SOX/SOX-like_TF"/>
</dbReference>